<dbReference type="PANTHER" id="PTHR34958">
    <property type="entry name" value="CONDITIONAL LOSS-OF-GROWTH 1"/>
    <property type="match status" value="1"/>
</dbReference>
<dbReference type="GO" id="GO:0003676">
    <property type="term" value="F:nucleic acid binding"/>
    <property type="evidence" value="ECO:0007669"/>
    <property type="project" value="InterPro"/>
</dbReference>
<evidence type="ECO:0000256" key="1">
    <source>
        <dbReference type="PROSITE-ProRule" id="PRU00047"/>
    </source>
</evidence>
<dbReference type="SUPFAM" id="SSF57756">
    <property type="entry name" value="Retrovirus zinc finger-like domains"/>
    <property type="match status" value="1"/>
</dbReference>
<name>A0A4S4E5E4_CAMSN</name>
<keyword evidence="1" id="KW-0863">Zinc-finger</keyword>
<gene>
    <name evidence="4" type="ORF">TEA_025773</name>
</gene>
<organism evidence="4 5">
    <name type="scientific">Camellia sinensis var. sinensis</name>
    <name type="common">China tea</name>
    <dbReference type="NCBI Taxonomy" id="542762"/>
    <lineage>
        <taxon>Eukaryota</taxon>
        <taxon>Viridiplantae</taxon>
        <taxon>Streptophyta</taxon>
        <taxon>Embryophyta</taxon>
        <taxon>Tracheophyta</taxon>
        <taxon>Spermatophyta</taxon>
        <taxon>Magnoliopsida</taxon>
        <taxon>eudicotyledons</taxon>
        <taxon>Gunneridae</taxon>
        <taxon>Pentapetalae</taxon>
        <taxon>asterids</taxon>
        <taxon>Ericales</taxon>
        <taxon>Theaceae</taxon>
        <taxon>Camellia</taxon>
    </lineage>
</organism>
<feature type="domain" description="CCHC-type" evidence="3">
    <location>
        <begin position="41"/>
        <end position="56"/>
    </location>
</feature>
<dbReference type="InterPro" id="IPR036875">
    <property type="entry name" value="Znf_CCHC_sf"/>
</dbReference>
<dbReference type="Pfam" id="PF00098">
    <property type="entry name" value="zf-CCHC"/>
    <property type="match status" value="1"/>
</dbReference>
<evidence type="ECO:0000313" key="4">
    <source>
        <dbReference type="EMBL" id="THG11173.1"/>
    </source>
</evidence>
<dbReference type="PROSITE" id="PS50158">
    <property type="entry name" value="ZF_CCHC"/>
    <property type="match status" value="1"/>
</dbReference>
<feature type="region of interest" description="Disordered" evidence="2">
    <location>
        <begin position="300"/>
        <end position="322"/>
    </location>
</feature>
<dbReference type="EMBL" id="SDRB02007432">
    <property type="protein sequence ID" value="THG11173.1"/>
    <property type="molecule type" value="Genomic_DNA"/>
</dbReference>
<dbReference type="Proteomes" id="UP000306102">
    <property type="component" value="Unassembled WGS sequence"/>
</dbReference>
<dbReference type="GO" id="GO:0008270">
    <property type="term" value="F:zinc ion binding"/>
    <property type="evidence" value="ECO:0007669"/>
    <property type="project" value="UniProtKB-KW"/>
</dbReference>
<proteinExistence type="predicted"/>
<dbReference type="Gene3D" id="4.10.60.10">
    <property type="entry name" value="Zinc finger, CCHC-type"/>
    <property type="match status" value="1"/>
</dbReference>
<evidence type="ECO:0000259" key="3">
    <source>
        <dbReference type="PROSITE" id="PS50158"/>
    </source>
</evidence>
<protein>
    <recommendedName>
        <fullName evidence="3">CCHC-type domain-containing protein</fullName>
    </recommendedName>
</protein>
<keyword evidence="5" id="KW-1185">Reference proteome</keyword>
<reference evidence="4 5" key="1">
    <citation type="journal article" date="2018" name="Proc. Natl. Acad. Sci. U.S.A.">
        <title>Draft genome sequence of Camellia sinensis var. sinensis provides insights into the evolution of the tea genome and tea quality.</title>
        <authorList>
            <person name="Wei C."/>
            <person name="Yang H."/>
            <person name="Wang S."/>
            <person name="Zhao J."/>
            <person name="Liu C."/>
            <person name="Gao L."/>
            <person name="Xia E."/>
            <person name="Lu Y."/>
            <person name="Tai Y."/>
            <person name="She G."/>
            <person name="Sun J."/>
            <person name="Cao H."/>
            <person name="Tong W."/>
            <person name="Gao Q."/>
            <person name="Li Y."/>
            <person name="Deng W."/>
            <person name="Jiang X."/>
            <person name="Wang W."/>
            <person name="Chen Q."/>
            <person name="Zhang S."/>
            <person name="Li H."/>
            <person name="Wu J."/>
            <person name="Wang P."/>
            <person name="Li P."/>
            <person name="Shi C."/>
            <person name="Zheng F."/>
            <person name="Jian J."/>
            <person name="Huang B."/>
            <person name="Shan D."/>
            <person name="Shi M."/>
            <person name="Fang C."/>
            <person name="Yue Y."/>
            <person name="Li F."/>
            <person name="Li D."/>
            <person name="Wei S."/>
            <person name="Han B."/>
            <person name="Jiang C."/>
            <person name="Yin Y."/>
            <person name="Xia T."/>
            <person name="Zhang Z."/>
            <person name="Bennetzen J.L."/>
            <person name="Zhao S."/>
            <person name="Wan X."/>
        </authorList>
    </citation>
    <scope>NUCLEOTIDE SEQUENCE [LARGE SCALE GENOMIC DNA]</scope>
    <source>
        <strain evidence="5">cv. Shuchazao</strain>
        <tissue evidence="4">Leaf</tissue>
    </source>
</reference>
<evidence type="ECO:0000256" key="2">
    <source>
        <dbReference type="SAM" id="MobiDB-lite"/>
    </source>
</evidence>
<comment type="caution">
    <text evidence="4">The sequence shown here is derived from an EMBL/GenBank/DDBJ whole genome shotgun (WGS) entry which is preliminary data.</text>
</comment>
<feature type="compositionally biased region" description="Basic and acidic residues" evidence="2">
    <location>
        <begin position="16"/>
        <end position="28"/>
    </location>
</feature>
<keyword evidence="1" id="KW-0862">Zinc</keyword>
<sequence length="1354" mass="150459">MTPDRSRSPPRAKRFRSNERASYRDAPYPRDRRTYRQDYLCNKCKRPGHFARDCPNVTVCNNCGLPGVLLGAHSWENYFIQNGKLHSRIPNAKRILALVVGFSEELINPSFHSASRSDVSNTLSLFLVTLLLSAHQQPCVGTDRWKPGGEVSAKAIGKFLLGMLRASMSTTTYSPSRSPLSSRFLLSGASRLRSSSLKKPPEPLRRAVADCLSSSAPSSGASEACRTLRDYLAALATTDLAYSVILDHTLAEKERSPAVVARCVAILKRYLLRYKPSEETLHQIDRFCVSIIAECEVSPSRRLSPGSQPSNQQSGVPTTPTNISPLPVSSFASGALVKSLNYVRSLVAQHIPKRSFQSAIFAGAPSASRQSLPSLSSLLSKSFNSANKKESLENKEALVISVSNSPIVENGDGMDDFEFIALDVLKWRWCRDQQSSSESDHVLSPQDTSTHDFLEIGAAALLVGDMETKMKGQSWRNFGTADMPYLDQLLQPSLLTTVTSSASARAHLRAITATKRTKPGPIQIWHVLLTHFNIMAVVLCVLGIGCVKQPFPHSNIGGEDSPVSTFRPRARPLFQYRHYSEQQPLRLNPAEVCEVIAAVCSETPTPNANLMSISSKLSNNSGKQSMDVAVSVLIKLVIDMYVLDSGTAAPLTLSMLEPMILEDTSIEEDYSQESYFDHEAQLANQGKRKPDYSKMENSSAINNFESWILGILYEILLHLVQIQEKEQSVWASALSCLLYFVCDRGKIRRKKLEGLDIRVVKVLIEVGRRNSWAELVRSKLICMLTNMFYQVPDMTVSSTPKFLIEQVDLIGGIEFLFLELVLSNSREERRNLYLVLFDYVLHLINETCTAAGVSEYSDDEIQPIATLLMLADAPDAFFISVKLGVEGIGELLRRSIASALSTYPNSDRLNTLLEKITEKLDTFISSFTHLDKEFAQLIQITKSCKSMESIKGGVLGHTAGMKVKLSWATLHSLLHSERLVCRQNGYVWLGDLLMADISEERDSSICSNIRNLQQKISITGVNDYSADSDVPLPIWLMCGLLKSKNSIIRWGFLFVLDRLLMRCKFLLDENELRHSSGSEAAGDLQDSSRLEKANAVIDIMSSALSLVAQINETDRINILKMCDILFSQLCLKVLPATEMTFRDTMHDIKVFRRMDGSKKADAGELLHQQENFSWDESMDDIKSKCALNDDGQICETASMAALLLRGQAIVPMQLVARVPAALFYWPLIQLAGAATDNIALGVSVGSKGRGNIPGATSDIRATLLLLLIGKCTADPAAFQEVGGEEFFRELLDDTDSRVAYYSSTFLLKRMMTEEPENYQRMLQNLVHRAQQSNNEKLLENPYLQMRGILHLSNE</sequence>
<dbReference type="InterPro" id="IPR001878">
    <property type="entry name" value="Znf_CCHC"/>
</dbReference>
<accession>A0A4S4E5E4</accession>
<feature type="region of interest" description="Disordered" evidence="2">
    <location>
        <begin position="1"/>
        <end position="28"/>
    </location>
</feature>
<dbReference type="SMART" id="SM00343">
    <property type="entry name" value="ZnF_C2HC"/>
    <property type="match status" value="1"/>
</dbReference>
<keyword evidence="1" id="KW-0479">Metal-binding</keyword>
<evidence type="ECO:0000313" key="5">
    <source>
        <dbReference type="Proteomes" id="UP000306102"/>
    </source>
</evidence>
<dbReference type="PANTHER" id="PTHR34958:SF1">
    <property type="entry name" value="ARMADILLO-LIKE HELICAL DOMAIN-CONTAINING PROTEIN"/>
    <property type="match status" value="1"/>
</dbReference>
<feature type="compositionally biased region" description="Low complexity" evidence="2">
    <location>
        <begin position="304"/>
        <end position="315"/>
    </location>
</feature>
<dbReference type="STRING" id="542762.A0A4S4E5E4"/>